<keyword evidence="3" id="KW-1185">Reference proteome</keyword>
<gene>
    <name evidence="1" type="ORF">GKO46_08425</name>
    <name evidence="2" type="ORF">GKO48_02430</name>
</gene>
<reference evidence="3" key="3">
    <citation type="submission" date="2023-06" db="EMBL/GenBank/DDBJ databases">
        <title>Pangenomics reveal diversification of enzyme families and niche specialization in globally abundant SAR202 bacteria.</title>
        <authorList>
            <person name="Saw J.H.W."/>
        </authorList>
    </citation>
    <scope>NUCLEOTIDE SEQUENCE [LARGE SCALE GENOMIC DNA]</scope>
    <source>
        <strain evidence="3">JH1073</strain>
    </source>
</reference>
<dbReference type="RefSeq" id="WP_342825105.1">
    <property type="nucleotide sequence ID" value="NZ_CP046146.1"/>
</dbReference>
<evidence type="ECO:0000313" key="1">
    <source>
        <dbReference type="EMBL" id="MDG0867098.1"/>
    </source>
</evidence>
<name>A0AAJ6CU95_9CHLR</name>
<proteinExistence type="predicted"/>
<organism evidence="2 3">
    <name type="scientific">Candidatus Lucifugimonas marina</name>
    <dbReference type="NCBI Taxonomy" id="3038979"/>
    <lineage>
        <taxon>Bacteria</taxon>
        <taxon>Bacillati</taxon>
        <taxon>Chloroflexota</taxon>
        <taxon>Dehalococcoidia</taxon>
        <taxon>SAR202 cluster</taxon>
        <taxon>Candidatus Lucifugimonadales</taxon>
        <taxon>Candidatus Lucifugimonadaceae</taxon>
        <taxon>Candidatus Lucifugimonas</taxon>
    </lineage>
</organism>
<evidence type="ECO:0000313" key="4">
    <source>
        <dbReference type="Proteomes" id="UP001321249"/>
    </source>
</evidence>
<dbReference type="Proteomes" id="UP001219901">
    <property type="component" value="Chromosome"/>
</dbReference>
<reference evidence="3 4" key="1">
    <citation type="submission" date="2019-11" db="EMBL/GenBank/DDBJ databases">
        <authorList>
            <person name="Cho J.-C."/>
        </authorList>
    </citation>
    <scope>NUCLEOTIDE SEQUENCE [LARGE SCALE GENOMIC DNA]</scope>
    <source>
        <strain evidence="2 3">JH1073</strain>
        <strain evidence="1 4">JH702</strain>
    </source>
</reference>
<evidence type="ECO:0000313" key="2">
    <source>
        <dbReference type="EMBL" id="WFG38510.1"/>
    </source>
</evidence>
<evidence type="ECO:0000313" key="3">
    <source>
        <dbReference type="Proteomes" id="UP001219901"/>
    </source>
</evidence>
<reference evidence="2" key="2">
    <citation type="journal article" date="2023" name="Nat. Commun.">
        <title>Cultivation of marine bacteria of the SAR202 clade.</title>
        <authorList>
            <person name="Lim Y."/>
            <person name="Seo J.H."/>
            <person name="Giovannoni S.J."/>
            <person name="Kang I."/>
            <person name="Cho J.C."/>
        </authorList>
    </citation>
    <scope>NUCLEOTIDE SEQUENCE</scope>
    <source>
        <strain evidence="2">JH1073</strain>
    </source>
</reference>
<dbReference type="EMBL" id="CP046147">
    <property type="protein sequence ID" value="WFG38510.1"/>
    <property type="molecule type" value="Genomic_DNA"/>
</dbReference>
<dbReference type="InterPro" id="IPR003772">
    <property type="entry name" value="YceD"/>
</dbReference>
<sequence length="180" mass="19493">MIYNVASLLTGNLGDSQQHEIENESLKTNGHSLKKINGSVSLMRTDRTVLVNAEIEATTHDSCSRCLEPATVNIFVNMEEEFSPANADLVDGPNNRTDDDYYDEALVIDEQNFLDLTESLGQALLSALPIAPLCKEDCLGICPTCTVNRNIIRCSCAKSSVDPRWAGLANLTGKGAESAD</sequence>
<dbReference type="EMBL" id="WMBE01000002">
    <property type="protein sequence ID" value="MDG0867098.1"/>
    <property type="molecule type" value="Genomic_DNA"/>
</dbReference>
<protein>
    <recommendedName>
        <fullName evidence="5">DUF177 domain-containing protein</fullName>
    </recommendedName>
</protein>
<evidence type="ECO:0008006" key="5">
    <source>
        <dbReference type="Google" id="ProtNLM"/>
    </source>
</evidence>
<dbReference type="Proteomes" id="UP001321249">
    <property type="component" value="Unassembled WGS sequence"/>
</dbReference>
<dbReference type="PANTHER" id="PTHR34374">
    <property type="entry name" value="LARGE RIBOSOMAL RNA SUBUNIT ACCUMULATION PROTEIN YCED HOMOLOG 1, CHLOROPLASTIC"/>
    <property type="match status" value="1"/>
</dbReference>
<dbReference type="PANTHER" id="PTHR34374:SF1">
    <property type="entry name" value="LARGE RIBOSOMAL RNA SUBUNIT ACCUMULATION PROTEIN YCED HOMOLOG 1, CHLOROPLASTIC"/>
    <property type="match status" value="1"/>
</dbReference>
<dbReference type="AlphaFoldDB" id="A0AAJ6CU95"/>
<dbReference type="Pfam" id="PF02620">
    <property type="entry name" value="YceD"/>
    <property type="match status" value="1"/>
</dbReference>
<accession>A0AAJ6CU95</accession>